<accession>A0A2J8PPP6</accession>
<dbReference type="EMBL" id="NBAG03000211">
    <property type="protein sequence ID" value="PNI85990.1"/>
    <property type="molecule type" value="Genomic_DNA"/>
</dbReference>
<gene>
    <name evidence="1" type="ORF">CK820_G0001262</name>
</gene>
<organism evidence="1 2">
    <name type="scientific">Pan troglodytes</name>
    <name type="common">Chimpanzee</name>
    <dbReference type="NCBI Taxonomy" id="9598"/>
    <lineage>
        <taxon>Eukaryota</taxon>
        <taxon>Metazoa</taxon>
        <taxon>Chordata</taxon>
        <taxon>Craniata</taxon>
        <taxon>Vertebrata</taxon>
        <taxon>Euteleostomi</taxon>
        <taxon>Mammalia</taxon>
        <taxon>Eutheria</taxon>
        <taxon>Euarchontoglires</taxon>
        <taxon>Primates</taxon>
        <taxon>Haplorrhini</taxon>
        <taxon>Catarrhini</taxon>
        <taxon>Hominidae</taxon>
        <taxon>Pan</taxon>
    </lineage>
</organism>
<dbReference type="Proteomes" id="UP000236370">
    <property type="component" value="Unassembled WGS sequence"/>
</dbReference>
<comment type="caution">
    <text evidence="1">The sequence shown here is derived from an EMBL/GenBank/DDBJ whole genome shotgun (WGS) entry which is preliminary data.</text>
</comment>
<evidence type="ECO:0000313" key="2">
    <source>
        <dbReference type="Proteomes" id="UP000236370"/>
    </source>
</evidence>
<dbReference type="InterPro" id="IPR029044">
    <property type="entry name" value="Nucleotide-diphossugar_trans"/>
</dbReference>
<dbReference type="AlphaFoldDB" id="A0A2J8PPP6"/>
<evidence type="ECO:0000313" key="1">
    <source>
        <dbReference type="EMBL" id="PNI85990.1"/>
    </source>
</evidence>
<reference evidence="1 2" key="1">
    <citation type="submission" date="2017-12" db="EMBL/GenBank/DDBJ databases">
        <title>High-resolution comparative analysis of great ape genomes.</title>
        <authorList>
            <person name="Pollen A."/>
            <person name="Hastie A."/>
            <person name="Hormozdiari F."/>
            <person name="Dougherty M."/>
            <person name="Liu R."/>
            <person name="Chaisson M."/>
            <person name="Hoppe E."/>
            <person name="Hill C."/>
            <person name="Pang A."/>
            <person name="Hillier L."/>
            <person name="Baker C."/>
            <person name="Armstrong J."/>
            <person name="Shendure J."/>
            <person name="Paten B."/>
            <person name="Wilson R."/>
            <person name="Chao H."/>
            <person name="Schneider V."/>
            <person name="Ventura M."/>
            <person name="Kronenberg Z."/>
            <person name="Murali S."/>
            <person name="Gordon D."/>
            <person name="Cantsilieris S."/>
            <person name="Munson K."/>
            <person name="Nelson B."/>
            <person name="Raja A."/>
            <person name="Underwood J."/>
            <person name="Diekhans M."/>
            <person name="Fiddes I."/>
            <person name="Haussler D."/>
            <person name="Eichler E."/>
        </authorList>
    </citation>
    <scope>NUCLEOTIDE SEQUENCE [LARGE SCALE GENOMIC DNA]</scope>
    <source>
        <strain evidence="1">Yerkes chimp pedigree #C0471</strain>
    </source>
</reference>
<protein>
    <submittedName>
        <fullName evidence="1">GALNT13 isoform 4</fullName>
    </submittedName>
</protein>
<dbReference type="Gene3D" id="3.90.550.10">
    <property type="entry name" value="Spore Coat Polysaccharide Biosynthesis Protein SpsA, Chain A"/>
    <property type="match status" value="1"/>
</dbReference>
<proteinExistence type="predicted"/>
<sequence length="55" mass="6199">ISRNQEGPGEMGKAVLIPKDDQEKMKELFKINQFNLMASDLIALNRSLPDVRLEG</sequence>
<name>A0A2J8PPP6_PANTR</name>
<feature type="non-terminal residue" evidence="1">
    <location>
        <position position="1"/>
    </location>
</feature>